<keyword evidence="5 6" id="KW-0472">Membrane</keyword>
<dbReference type="STRING" id="36844.SAMN04488501_10911"/>
<dbReference type="PANTHER" id="PTHR30178">
    <property type="entry name" value="INNER MEMBRANE PROTEIN YAAH"/>
    <property type="match status" value="1"/>
</dbReference>
<evidence type="ECO:0000256" key="6">
    <source>
        <dbReference type="SAM" id="Phobius"/>
    </source>
</evidence>
<feature type="transmembrane region" description="Helical" evidence="6">
    <location>
        <begin position="170"/>
        <end position="194"/>
    </location>
</feature>
<comment type="caution">
    <text evidence="7">The sequence shown here is derived from an EMBL/GenBank/DDBJ whole genome shotgun (WGS) entry which is preliminary data.</text>
</comment>
<evidence type="ECO:0000256" key="1">
    <source>
        <dbReference type="ARBA" id="ARBA00004141"/>
    </source>
</evidence>
<feature type="transmembrane region" description="Helical" evidence="6">
    <location>
        <begin position="71"/>
        <end position="92"/>
    </location>
</feature>
<feature type="transmembrane region" description="Helical" evidence="6">
    <location>
        <begin position="136"/>
        <end position="158"/>
    </location>
</feature>
<dbReference type="NCBIfam" id="NF038013">
    <property type="entry name" value="AceTr_1"/>
    <property type="match status" value="1"/>
</dbReference>
<organism evidence="7 8">
    <name type="scientific">Clostridium homopropionicum DSM 5847</name>
    <dbReference type="NCBI Taxonomy" id="1121318"/>
    <lineage>
        <taxon>Bacteria</taxon>
        <taxon>Bacillati</taxon>
        <taxon>Bacillota</taxon>
        <taxon>Clostridia</taxon>
        <taxon>Eubacteriales</taxon>
        <taxon>Clostridiaceae</taxon>
        <taxon>Clostridium</taxon>
    </lineage>
</organism>
<dbReference type="RefSeq" id="WP_052222221.1">
    <property type="nucleotide sequence ID" value="NZ_LHUR01000031.1"/>
</dbReference>
<comment type="similarity">
    <text evidence="2">Belongs to the acetate uptake transporter (AceTr) (TC 2.A.96) family.</text>
</comment>
<dbReference type="InterPro" id="IPR000791">
    <property type="entry name" value="Gpr1/Fun34/SatP-like"/>
</dbReference>
<accession>A0A0L6Z7Q6</accession>
<dbReference type="PATRIC" id="fig|1121318.3.peg.2755"/>
<evidence type="ECO:0000313" key="7">
    <source>
        <dbReference type="EMBL" id="KOA19002.1"/>
    </source>
</evidence>
<name>A0A0L6Z7Q6_9CLOT</name>
<evidence type="ECO:0000256" key="2">
    <source>
        <dbReference type="ARBA" id="ARBA00005587"/>
    </source>
</evidence>
<dbReference type="Pfam" id="PF01184">
    <property type="entry name" value="Gpr1_Fun34_YaaH"/>
    <property type="match status" value="1"/>
</dbReference>
<keyword evidence="3 6" id="KW-0812">Transmembrane</keyword>
<keyword evidence="8" id="KW-1185">Reference proteome</keyword>
<proteinExistence type="inferred from homology"/>
<comment type="subcellular location">
    <subcellularLocation>
        <location evidence="1">Membrane</location>
        <topology evidence="1">Multi-pass membrane protein</topology>
    </subcellularLocation>
</comment>
<evidence type="ECO:0000256" key="4">
    <source>
        <dbReference type="ARBA" id="ARBA00022989"/>
    </source>
</evidence>
<keyword evidence="4 6" id="KW-1133">Transmembrane helix</keyword>
<dbReference type="PANTHER" id="PTHR30178:SF3">
    <property type="entry name" value="SUCCINATE-ACETATE_PROTON SYMPORTER SATP"/>
    <property type="match status" value="1"/>
</dbReference>
<gene>
    <name evidence="7" type="primary">satP_2</name>
    <name evidence="7" type="ORF">CLHOM_27420</name>
</gene>
<dbReference type="InterPro" id="IPR047623">
    <property type="entry name" value="SatP"/>
</dbReference>
<feature type="transmembrane region" description="Helical" evidence="6">
    <location>
        <begin position="112"/>
        <end position="129"/>
    </location>
</feature>
<evidence type="ECO:0000313" key="8">
    <source>
        <dbReference type="Proteomes" id="UP000037043"/>
    </source>
</evidence>
<feature type="transmembrane region" description="Helical" evidence="6">
    <location>
        <begin position="38"/>
        <end position="59"/>
    </location>
</feature>
<protein>
    <submittedName>
        <fullName evidence="7">Succinate-acetate/proton symporter SatP</fullName>
    </submittedName>
</protein>
<evidence type="ECO:0000256" key="3">
    <source>
        <dbReference type="ARBA" id="ARBA00022692"/>
    </source>
</evidence>
<reference evidence="8" key="1">
    <citation type="submission" date="2015-08" db="EMBL/GenBank/DDBJ databases">
        <title>Genome sequence of the strict anaerobe Clostridium homopropionicum LuHBu1 (DSM 5847T).</title>
        <authorList>
            <person name="Poehlein A."/>
            <person name="Beck M."/>
            <person name="Schiel-Bengelsdorf B."/>
            <person name="Bengelsdorf F.R."/>
            <person name="Daniel R."/>
            <person name="Duerre P."/>
        </authorList>
    </citation>
    <scope>NUCLEOTIDE SEQUENCE [LARGE SCALE GENOMIC DNA]</scope>
    <source>
        <strain evidence="8">DSM 5847</strain>
    </source>
</reference>
<dbReference type="EMBL" id="LHUR01000031">
    <property type="protein sequence ID" value="KOA19002.1"/>
    <property type="molecule type" value="Genomic_DNA"/>
</dbReference>
<evidence type="ECO:0000256" key="5">
    <source>
        <dbReference type="ARBA" id="ARBA00023136"/>
    </source>
</evidence>
<dbReference type="Proteomes" id="UP000037043">
    <property type="component" value="Unassembled WGS sequence"/>
</dbReference>
<dbReference type="AlphaFoldDB" id="A0A0L6Z7Q6"/>
<sequence length="211" mass="22929">MGNNDIRMVQHISSDPTAIGQFGLSMVTLVAASQKLGWTNGLGVLVPVAFFLGGVAQLYAGIMDSKHNKSFGANVFTCFGLFWMTMAIAWMIKSGVFGEVLAKQYDVKQLGFFFLGYLIFSLFATAASLEATKQLFIAFILVDLLLIGLTLESFGIAAHFAHQMAAWSELIVSLVCFYGVGGYVINSHLGFVLLPMGKPTGILRKLNKQQI</sequence>
<dbReference type="GO" id="GO:0016020">
    <property type="term" value="C:membrane"/>
    <property type="evidence" value="ECO:0007669"/>
    <property type="project" value="UniProtKB-SubCell"/>
</dbReference>